<name>A0A8R1ECP2_CAEJA</name>
<proteinExistence type="predicted"/>
<feature type="region of interest" description="Disordered" evidence="1">
    <location>
        <begin position="51"/>
        <end position="70"/>
    </location>
</feature>
<keyword evidence="3" id="KW-1185">Reference proteome</keyword>
<dbReference type="AlphaFoldDB" id="A0A8R1ECP2"/>
<evidence type="ECO:0000313" key="3">
    <source>
        <dbReference type="Proteomes" id="UP000005237"/>
    </source>
</evidence>
<protein>
    <submittedName>
        <fullName evidence="2">Uncharacterized protein</fullName>
    </submittedName>
</protein>
<reference evidence="2" key="2">
    <citation type="submission" date="2022-06" db="UniProtKB">
        <authorList>
            <consortium name="EnsemblMetazoa"/>
        </authorList>
    </citation>
    <scope>IDENTIFICATION</scope>
    <source>
        <strain evidence="2">DF5081</strain>
    </source>
</reference>
<organism evidence="2 3">
    <name type="scientific">Caenorhabditis japonica</name>
    <dbReference type="NCBI Taxonomy" id="281687"/>
    <lineage>
        <taxon>Eukaryota</taxon>
        <taxon>Metazoa</taxon>
        <taxon>Ecdysozoa</taxon>
        <taxon>Nematoda</taxon>
        <taxon>Chromadorea</taxon>
        <taxon>Rhabditida</taxon>
        <taxon>Rhabditina</taxon>
        <taxon>Rhabditomorpha</taxon>
        <taxon>Rhabditoidea</taxon>
        <taxon>Rhabditidae</taxon>
        <taxon>Peloderinae</taxon>
        <taxon>Caenorhabditis</taxon>
    </lineage>
</organism>
<accession>A0A8R1ECP2</accession>
<evidence type="ECO:0000256" key="1">
    <source>
        <dbReference type="SAM" id="MobiDB-lite"/>
    </source>
</evidence>
<dbReference type="EnsemblMetazoa" id="CJA32660.1">
    <property type="protein sequence ID" value="CJA32660.1"/>
    <property type="gene ID" value="WBGene00208507"/>
</dbReference>
<evidence type="ECO:0000313" key="2">
    <source>
        <dbReference type="EnsemblMetazoa" id="CJA32660.1"/>
    </source>
</evidence>
<dbReference type="Proteomes" id="UP000005237">
    <property type="component" value="Unassembled WGS sequence"/>
</dbReference>
<sequence>MPRTFSADFLYQNRPDDVSNAAEKAENADSIGTEMEGIEEQSDCDFIAHGALEEDEDSNGTNQSADEEIPGTHFDYFHVDFL</sequence>
<feature type="region of interest" description="Disordered" evidence="1">
    <location>
        <begin position="1"/>
        <end position="31"/>
    </location>
</feature>
<reference evidence="3" key="1">
    <citation type="submission" date="2010-08" db="EMBL/GenBank/DDBJ databases">
        <authorList>
            <consortium name="Caenorhabditis japonica Sequencing Consortium"/>
            <person name="Wilson R.K."/>
        </authorList>
    </citation>
    <scope>NUCLEOTIDE SEQUENCE [LARGE SCALE GENOMIC DNA]</scope>
    <source>
        <strain evidence="3">DF5081</strain>
    </source>
</reference>